<evidence type="ECO:0000256" key="16">
    <source>
        <dbReference type="ARBA" id="ARBA00030723"/>
    </source>
</evidence>
<keyword evidence="10" id="KW-0735">Signal-anchor</keyword>
<dbReference type="Pfam" id="PF13896">
    <property type="entry name" value="Glyco_transf_49"/>
    <property type="match status" value="1"/>
</dbReference>
<organism evidence="22 23">
    <name type="scientific">Ceutorhynchus assimilis</name>
    <name type="common">cabbage seed weevil</name>
    <dbReference type="NCBI Taxonomy" id="467358"/>
    <lineage>
        <taxon>Eukaryota</taxon>
        <taxon>Metazoa</taxon>
        <taxon>Ecdysozoa</taxon>
        <taxon>Arthropoda</taxon>
        <taxon>Hexapoda</taxon>
        <taxon>Insecta</taxon>
        <taxon>Pterygota</taxon>
        <taxon>Neoptera</taxon>
        <taxon>Endopterygota</taxon>
        <taxon>Coleoptera</taxon>
        <taxon>Polyphaga</taxon>
        <taxon>Cucujiformia</taxon>
        <taxon>Curculionidae</taxon>
        <taxon>Ceutorhynchinae</taxon>
        <taxon>Ceutorhynchus</taxon>
    </lineage>
</organism>
<keyword evidence="7" id="KW-0808">Transferase</keyword>
<evidence type="ECO:0000256" key="1">
    <source>
        <dbReference type="ARBA" id="ARBA00001936"/>
    </source>
</evidence>
<evidence type="ECO:0000256" key="9">
    <source>
        <dbReference type="ARBA" id="ARBA00022723"/>
    </source>
</evidence>
<evidence type="ECO:0000256" key="17">
    <source>
        <dbReference type="ARBA" id="ARBA00032175"/>
    </source>
</evidence>
<evidence type="ECO:0000256" key="6">
    <source>
        <dbReference type="ARBA" id="ARBA00022676"/>
    </source>
</evidence>
<gene>
    <name evidence="22" type="ORF">CEUTPL_LOCUS7322</name>
</gene>
<dbReference type="Proteomes" id="UP001152799">
    <property type="component" value="Chromosome 3"/>
</dbReference>
<comment type="similarity">
    <text evidence="4">Belongs to the glycosyltransferase 49 family.</text>
</comment>
<dbReference type="OrthoDB" id="6479716at2759"/>
<evidence type="ECO:0000256" key="7">
    <source>
        <dbReference type="ARBA" id="ARBA00022679"/>
    </source>
</evidence>
<evidence type="ECO:0000313" key="22">
    <source>
        <dbReference type="EMBL" id="CAH1128585.1"/>
    </source>
</evidence>
<keyword evidence="23" id="KW-1185">Reference proteome</keyword>
<dbReference type="GO" id="GO:0000139">
    <property type="term" value="C:Golgi membrane"/>
    <property type="evidence" value="ECO:0007669"/>
    <property type="project" value="UniProtKB-SubCell"/>
</dbReference>
<dbReference type="PANTHER" id="PTHR46420:SF1">
    <property type="entry name" value="BETA-1,4-GLUCURONYLTRANSFERASE 1"/>
    <property type="match status" value="1"/>
</dbReference>
<reference evidence="22" key="1">
    <citation type="submission" date="2022-01" db="EMBL/GenBank/DDBJ databases">
        <authorList>
            <person name="King R."/>
        </authorList>
    </citation>
    <scope>NUCLEOTIDE SEQUENCE</scope>
</reference>
<keyword evidence="6" id="KW-0328">Glycosyltransferase</keyword>
<evidence type="ECO:0000256" key="3">
    <source>
        <dbReference type="ARBA" id="ARBA00004922"/>
    </source>
</evidence>
<comment type="pathway">
    <text evidence="3">Protein modification; protein glycosylation.</text>
</comment>
<evidence type="ECO:0000256" key="11">
    <source>
        <dbReference type="ARBA" id="ARBA00022989"/>
    </source>
</evidence>
<evidence type="ECO:0000256" key="5">
    <source>
        <dbReference type="ARBA" id="ARBA00017962"/>
    </source>
</evidence>
<evidence type="ECO:0000256" key="8">
    <source>
        <dbReference type="ARBA" id="ARBA00022692"/>
    </source>
</evidence>
<dbReference type="PANTHER" id="PTHR46420">
    <property type="entry name" value="BETA-1,4-GLUCURONYLTRANSFERASE 1"/>
    <property type="match status" value="1"/>
</dbReference>
<keyword evidence="15" id="KW-0464">Manganese</keyword>
<evidence type="ECO:0000256" key="13">
    <source>
        <dbReference type="ARBA" id="ARBA00023136"/>
    </source>
</evidence>
<keyword evidence="14" id="KW-0325">Glycoprotein</keyword>
<dbReference type="AlphaFoldDB" id="A0A9P0DDH8"/>
<name>A0A9P0DDH8_9CUCU</name>
<protein>
    <recommendedName>
        <fullName evidence="5">Beta-1,4-glucuronyltransferase 1</fullName>
    </recommendedName>
    <alternativeName>
        <fullName evidence="16">I-beta-1,3-N-acetylglucosaminyltransferase</fullName>
    </alternativeName>
    <alternativeName>
        <fullName evidence="19">N-acetyllactosaminide beta-1,3-N-acetylglucosaminyltransferase</fullName>
    </alternativeName>
    <alternativeName>
        <fullName evidence="17">Poly-N-acetyllactosamine extension enzyme</fullName>
    </alternativeName>
    <alternativeName>
        <fullName evidence="18">UDP-GlcNAc:betaGal beta-1,3-N-acetylglucosaminyltransferase 1</fullName>
    </alternativeName>
</protein>
<evidence type="ECO:0000256" key="4">
    <source>
        <dbReference type="ARBA" id="ARBA00008539"/>
    </source>
</evidence>
<keyword evidence="8 21" id="KW-0812">Transmembrane</keyword>
<evidence type="ECO:0000256" key="20">
    <source>
        <dbReference type="ARBA" id="ARBA00047852"/>
    </source>
</evidence>
<dbReference type="GO" id="GO:0035269">
    <property type="term" value="P:protein O-linked glycosylation via mannose"/>
    <property type="evidence" value="ECO:0007669"/>
    <property type="project" value="TreeGrafter"/>
</dbReference>
<keyword evidence="9" id="KW-0479">Metal-binding</keyword>
<evidence type="ECO:0000256" key="10">
    <source>
        <dbReference type="ARBA" id="ARBA00022968"/>
    </source>
</evidence>
<keyword evidence="12" id="KW-0333">Golgi apparatus</keyword>
<evidence type="ECO:0000256" key="14">
    <source>
        <dbReference type="ARBA" id="ARBA00023180"/>
    </source>
</evidence>
<dbReference type="GO" id="GO:0046872">
    <property type="term" value="F:metal ion binding"/>
    <property type="evidence" value="ECO:0007669"/>
    <property type="project" value="UniProtKB-KW"/>
</dbReference>
<evidence type="ECO:0000256" key="12">
    <source>
        <dbReference type="ARBA" id="ARBA00023034"/>
    </source>
</evidence>
<dbReference type="InterPro" id="IPR043189">
    <property type="entry name" value="B4GAT1"/>
</dbReference>
<comment type="cofactor">
    <cofactor evidence="1">
        <name>Mn(2+)</name>
        <dbReference type="ChEBI" id="CHEBI:29035"/>
    </cofactor>
</comment>
<evidence type="ECO:0000256" key="15">
    <source>
        <dbReference type="ARBA" id="ARBA00023211"/>
    </source>
</evidence>
<evidence type="ECO:0000256" key="21">
    <source>
        <dbReference type="SAM" id="Phobius"/>
    </source>
</evidence>
<proteinExistence type="inferred from homology"/>
<evidence type="ECO:0000313" key="23">
    <source>
        <dbReference type="Proteomes" id="UP001152799"/>
    </source>
</evidence>
<feature type="transmembrane region" description="Helical" evidence="21">
    <location>
        <begin position="12"/>
        <end position="32"/>
    </location>
</feature>
<dbReference type="GO" id="GO:0015020">
    <property type="term" value="F:glucuronosyltransferase activity"/>
    <property type="evidence" value="ECO:0007669"/>
    <property type="project" value="InterPro"/>
</dbReference>
<evidence type="ECO:0000256" key="18">
    <source>
        <dbReference type="ARBA" id="ARBA00032181"/>
    </source>
</evidence>
<evidence type="ECO:0000256" key="2">
    <source>
        <dbReference type="ARBA" id="ARBA00004323"/>
    </source>
</evidence>
<keyword evidence="11 21" id="KW-1133">Transmembrane helix</keyword>
<accession>A0A9P0DDH8</accession>
<evidence type="ECO:0000256" key="19">
    <source>
        <dbReference type="ARBA" id="ARBA00033291"/>
    </source>
</evidence>
<comment type="subcellular location">
    <subcellularLocation>
        <location evidence="2">Golgi apparatus membrane</location>
        <topology evidence="2">Single-pass type II membrane protein</topology>
    </subcellularLocation>
</comment>
<keyword evidence="13 21" id="KW-0472">Membrane</keyword>
<dbReference type="EMBL" id="OU892279">
    <property type="protein sequence ID" value="CAH1128585.1"/>
    <property type="molecule type" value="Genomic_DNA"/>
</dbReference>
<comment type="catalytic activity">
    <reaction evidence="20">
        <text>3-O-[beta-D-Xyl-(1-&gt;4)-Rib-ol-P-Rib-ol-P-3-beta-D-GalNAc-(1-&gt;3)-beta-D-GlcNAc-(1-&gt;4)-(O-6-P-alpha-D-Man)]-Thr-[protein] + UDP-alpha-D-glucuronate = 3-O-[beta-D-GlcA-(1-&gt;3)-beta-D-Xyl-(1-&gt;4)-Rib-ol-P-Rib-ol-P-3-beta-D-GalNAc-(1-&gt;3)-beta-D-GlcNAc-(1-&gt;4)-(O-6-P-alpha-D-Man)]-Thr-[protein] + UDP + H(+)</text>
        <dbReference type="Rhea" id="RHEA:46860"/>
        <dbReference type="Rhea" id="RHEA-COMP:15023"/>
        <dbReference type="Rhea" id="RHEA-COMP:17482"/>
        <dbReference type="ChEBI" id="CHEBI:15378"/>
        <dbReference type="ChEBI" id="CHEBI:58052"/>
        <dbReference type="ChEBI" id="CHEBI:58223"/>
        <dbReference type="ChEBI" id="CHEBI:142405"/>
        <dbReference type="ChEBI" id="CHEBI:177336"/>
    </reaction>
</comment>
<sequence length="467" mass="54321">MFQGKWRLWKLSISILVFLTAYNIYLTVRLMYSSTCVQTSPDSVLEASLKIEPPECAHNQNFPVTNTNNAPKPLLTSKSNKTLETLTNIYRNLQLNQQYSLNLNLGLGRSDNKLAYKLFDNIIVGERYIELTEAYKTSLAAQSSLDKIASLIESSLYWGGPISLAVFAGTEKELNHLLLYILYLRKCNTRIKEKVSFHLAIPKEKGPKTYVIDEERLEKMDCGNPMGVLHGLLKELTKRGIHAWKYKIPYPQNLLRNLARKNCHTKFLFLTDVDIIPSRGMAEHLNAFLESEKCDGKCAYVVPTYELDERVLFPPNKTDLIRMANKGLARPFHHKVFIYNQYATNFSRWQNYTDPDDKVRISHPVTNFEFLYEPFYIATDSVPPHDERFIGYGYTRNSQVYEMYVAGYEFFVLSPIFTCHWGLQVKKSRPPWREHQNNQNRKQFDHFKKEIFARYNKDPLNMMAGKT</sequence>